<dbReference type="Gene3D" id="3.90.550.10">
    <property type="entry name" value="Spore Coat Polysaccharide Biosynthesis Protein SpsA, Chain A"/>
    <property type="match status" value="1"/>
</dbReference>
<dbReference type="InterPro" id="IPR029044">
    <property type="entry name" value="Nucleotide-diphossugar_trans"/>
</dbReference>
<organism evidence="3 4">
    <name type="scientific">Orlajensenia flava</name>
    <dbReference type="NCBI Taxonomy" id="2565934"/>
    <lineage>
        <taxon>Bacteria</taxon>
        <taxon>Bacillati</taxon>
        <taxon>Actinomycetota</taxon>
        <taxon>Actinomycetes</taxon>
        <taxon>Micrococcales</taxon>
        <taxon>Microbacteriaceae</taxon>
        <taxon>Orlajensenia</taxon>
    </lineage>
</organism>
<dbReference type="EMBL" id="SSSN01000012">
    <property type="protein sequence ID" value="THG31170.1"/>
    <property type="molecule type" value="Genomic_DNA"/>
</dbReference>
<protein>
    <submittedName>
        <fullName evidence="3">Glycosyltransferase family 2 protein</fullName>
    </submittedName>
</protein>
<name>A0A4S4FL85_9MICO</name>
<dbReference type="CDD" id="cd00761">
    <property type="entry name" value="Glyco_tranf_GTA_type"/>
    <property type="match status" value="1"/>
</dbReference>
<evidence type="ECO:0000313" key="4">
    <source>
        <dbReference type="Proteomes" id="UP000307380"/>
    </source>
</evidence>
<accession>A0A4S4FL85</accession>
<evidence type="ECO:0000256" key="1">
    <source>
        <dbReference type="ARBA" id="ARBA00006739"/>
    </source>
</evidence>
<dbReference type="InterPro" id="IPR001173">
    <property type="entry name" value="Glyco_trans_2-like"/>
</dbReference>
<comment type="similarity">
    <text evidence="1">Belongs to the glycosyltransferase 2 family.</text>
</comment>
<dbReference type="InterPro" id="IPR050256">
    <property type="entry name" value="Glycosyltransferase_2"/>
</dbReference>
<dbReference type="SUPFAM" id="SSF53448">
    <property type="entry name" value="Nucleotide-diphospho-sugar transferases"/>
    <property type="match status" value="1"/>
</dbReference>
<evidence type="ECO:0000313" key="3">
    <source>
        <dbReference type="EMBL" id="THG31170.1"/>
    </source>
</evidence>
<proteinExistence type="inferred from homology"/>
<dbReference type="GO" id="GO:0016740">
    <property type="term" value="F:transferase activity"/>
    <property type="evidence" value="ECO:0007669"/>
    <property type="project" value="UniProtKB-KW"/>
</dbReference>
<keyword evidence="4" id="KW-1185">Reference proteome</keyword>
<comment type="caution">
    <text evidence="3">The sequence shown here is derived from an EMBL/GenBank/DDBJ whole genome shotgun (WGS) entry which is preliminary data.</text>
</comment>
<dbReference type="Proteomes" id="UP000307380">
    <property type="component" value="Unassembled WGS sequence"/>
</dbReference>
<sequence>MRGGPVAVSVVVPAFNAESFLADAVTRLLAQTEPVEIVLVDDGSIDGTPSIARALAEGHESVTFIGLGTNGGVAAARRAGVAAASGRYIWFVDADDDWSTSAVEVMLAAAEAADADVVCAGAEYRGADGSTRPVPHPAAGTTLGGEGAFRALLMGRITGHLWNKLFSARLFPSIDFTAARVHSDQAMVAQLLATAASVVSIDDVVYSYRLRSGSIIRSGTRRAESLETVAAVVRASAEKLGPQVVESEEFAYYTARFSLLSRVKDATSGAYTTAESRQLVRRARSEMSPAVVLSLARARDARRFVLLCAARTSTPVYQLIMRTRGARE</sequence>
<evidence type="ECO:0000259" key="2">
    <source>
        <dbReference type="Pfam" id="PF00535"/>
    </source>
</evidence>
<dbReference type="AlphaFoldDB" id="A0A4S4FL85"/>
<dbReference type="OrthoDB" id="3171021at2"/>
<feature type="domain" description="Glycosyltransferase 2-like" evidence="2">
    <location>
        <begin position="9"/>
        <end position="137"/>
    </location>
</feature>
<keyword evidence="3" id="KW-0808">Transferase</keyword>
<dbReference type="Pfam" id="PF00535">
    <property type="entry name" value="Glycos_transf_2"/>
    <property type="match status" value="1"/>
</dbReference>
<dbReference type="RefSeq" id="WP_136425177.1">
    <property type="nucleotide sequence ID" value="NZ_SSSN01000012.1"/>
</dbReference>
<gene>
    <name evidence="3" type="ORF">E6C70_14015</name>
</gene>
<reference evidence="3 4" key="1">
    <citation type="submission" date="2019-04" db="EMBL/GenBank/DDBJ databases">
        <authorList>
            <person name="Jiang L."/>
        </authorList>
    </citation>
    <scope>NUCLEOTIDE SEQUENCE [LARGE SCALE GENOMIC DNA]</scope>
    <source>
        <strain evidence="3 4">YIM 131861</strain>
    </source>
</reference>
<dbReference type="PANTHER" id="PTHR48090">
    <property type="entry name" value="UNDECAPRENYL-PHOSPHATE 4-DEOXY-4-FORMAMIDO-L-ARABINOSE TRANSFERASE-RELATED"/>
    <property type="match status" value="1"/>
</dbReference>